<dbReference type="GO" id="GO:0043565">
    <property type="term" value="F:sequence-specific DNA binding"/>
    <property type="evidence" value="ECO:0007669"/>
    <property type="project" value="InterPro"/>
</dbReference>
<name>A0A444LLM4_9HYPH</name>
<organism evidence="4 5">
    <name type="scientific">Neorhizobium lilium</name>
    <dbReference type="NCBI Taxonomy" id="2503024"/>
    <lineage>
        <taxon>Bacteria</taxon>
        <taxon>Pseudomonadati</taxon>
        <taxon>Pseudomonadota</taxon>
        <taxon>Alphaproteobacteria</taxon>
        <taxon>Hyphomicrobiales</taxon>
        <taxon>Rhizobiaceae</taxon>
        <taxon>Rhizobium/Agrobacterium group</taxon>
        <taxon>Neorhizobium</taxon>
    </lineage>
</organism>
<proteinExistence type="predicted"/>
<dbReference type="Pfam" id="PF12833">
    <property type="entry name" value="HTH_18"/>
    <property type="match status" value="1"/>
</dbReference>
<dbReference type="PANTHER" id="PTHR43436:SF1">
    <property type="entry name" value="TRANSCRIPTIONAL REGULATORY PROTEIN"/>
    <property type="match status" value="1"/>
</dbReference>
<sequence>MNQFQAVDERWTLSQTALLGLASVVQRFCTSENLNQSELSGLKFFKLSKPDEPSRCFYEPCIAVILSGAKRIMFDQDDMLFHPGDFFVTSIDVPTSAHVIEASAAKPYVSLVMRIDLQRLHELSKKAGLSEPDALVEPVGIARGRASEELLNAFSRLVDLTLKPDDIPLLAEIIQSEIYVRLLQSEAGNWLTGMASEGYRTTGVIRALEWLKSHYMKPLRIEQLAALASMASSTFHHNFRRLTGTSPLQYQKSLRLYAARNLMLTERVDANTAAVRVGYESVPQFSREYSRMFGAPPRRDVQTARQR</sequence>
<accession>A0A444LLM4</accession>
<dbReference type="InterPro" id="IPR009057">
    <property type="entry name" value="Homeodomain-like_sf"/>
</dbReference>
<dbReference type="Pfam" id="PF06719">
    <property type="entry name" value="AraC_N"/>
    <property type="match status" value="1"/>
</dbReference>
<evidence type="ECO:0000313" key="4">
    <source>
        <dbReference type="EMBL" id="RWX81237.1"/>
    </source>
</evidence>
<dbReference type="PANTHER" id="PTHR43436">
    <property type="entry name" value="ARAC-FAMILY TRANSCRIPTIONAL REGULATOR"/>
    <property type="match status" value="1"/>
</dbReference>
<dbReference type="RefSeq" id="WP_128441063.1">
    <property type="nucleotide sequence ID" value="NZ_SBIP01000001.1"/>
</dbReference>
<dbReference type="EMBL" id="SBIP01000001">
    <property type="protein sequence ID" value="RWX81237.1"/>
    <property type="molecule type" value="Genomic_DNA"/>
</dbReference>
<dbReference type="AlphaFoldDB" id="A0A444LLM4"/>
<evidence type="ECO:0000256" key="2">
    <source>
        <dbReference type="ARBA" id="ARBA00023163"/>
    </source>
</evidence>
<dbReference type="SUPFAM" id="SSF46689">
    <property type="entry name" value="Homeodomain-like"/>
    <property type="match status" value="2"/>
</dbReference>
<evidence type="ECO:0000313" key="5">
    <source>
        <dbReference type="Proteomes" id="UP000287687"/>
    </source>
</evidence>
<keyword evidence="5" id="KW-1185">Reference proteome</keyword>
<dbReference type="Gene3D" id="1.10.10.60">
    <property type="entry name" value="Homeodomain-like"/>
    <property type="match status" value="1"/>
</dbReference>
<dbReference type="InterPro" id="IPR018060">
    <property type="entry name" value="HTH_AraC"/>
</dbReference>
<evidence type="ECO:0000259" key="3">
    <source>
        <dbReference type="PROSITE" id="PS01124"/>
    </source>
</evidence>
<reference evidence="4 5" key="1">
    <citation type="submission" date="2019-01" db="EMBL/GenBank/DDBJ databases">
        <title>The draft genome of Rhizobium sp. 24NR.</title>
        <authorList>
            <person name="Liu L."/>
            <person name="Liang L."/>
            <person name="Shi S."/>
            <person name="Xu L."/>
            <person name="Wang X."/>
            <person name="Li L."/>
            <person name="Zhang X."/>
        </authorList>
    </citation>
    <scope>NUCLEOTIDE SEQUENCE [LARGE SCALE GENOMIC DNA]</scope>
    <source>
        <strain evidence="4 5">24NR</strain>
    </source>
</reference>
<dbReference type="Proteomes" id="UP000287687">
    <property type="component" value="Unassembled WGS sequence"/>
</dbReference>
<feature type="domain" description="HTH araC/xylS-type" evidence="3">
    <location>
        <begin position="205"/>
        <end position="303"/>
    </location>
</feature>
<protein>
    <submittedName>
        <fullName evidence="4">AraC family transcriptional regulator</fullName>
    </submittedName>
</protein>
<keyword evidence="2" id="KW-0804">Transcription</keyword>
<evidence type="ECO:0000256" key="1">
    <source>
        <dbReference type="ARBA" id="ARBA00023015"/>
    </source>
</evidence>
<dbReference type="OrthoDB" id="9802263at2"/>
<dbReference type="SMART" id="SM00342">
    <property type="entry name" value="HTH_ARAC"/>
    <property type="match status" value="1"/>
</dbReference>
<gene>
    <name evidence="4" type="ORF">EPK99_02625</name>
</gene>
<keyword evidence="1" id="KW-0805">Transcription regulation</keyword>
<comment type="caution">
    <text evidence="4">The sequence shown here is derived from an EMBL/GenBank/DDBJ whole genome shotgun (WGS) entry which is preliminary data.</text>
</comment>
<dbReference type="PROSITE" id="PS01124">
    <property type="entry name" value="HTH_ARAC_FAMILY_2"/>
    <property type="match status" value="1"/>
</dbReference>
<dbReference type="InterPro" id="IPR009594">
    <property type="entry name" value="Tscrpt_reg_HTH_AraC_N"/>
</dbReference>
<dbReference type="GO" id="GO:0003700">
    <property type="term" value="F:DNA-binding transcription factor activity"/>
    <property type="evidence" value="ECO:0007669"/>
    <property type="project" value="InterPro"/>
</dbReference>